<dbReference type="GO" id="GO:0009052">
    <property type="term" value="P:pentose-phosphate shunt, non-oxidative branch"/>
    <property type="evidence" value="ECO:0007669"/>
    <property type="project" value="InterPro"/>
</dbReference>
<comment type="pathway">
    <text evidence="2">Carbohydrate degradation; pentose phosphate pathway; D-ribose 5-phosphate from D-ribulose 5-phosphate (non-oxidative stage): step 1/1.</text>
</comment>
<evidence type="ECO:0000256" key="7">
    <source>
        <dbReference type="ARBA" id="ARBA00023242"/>
    </source>
</evidence>
<evidence type="ECO:0000256" key="6">
    <source>
        <dbReference type="ARBA" id="ARBA00023235"/>
    </source>
</evidence>
<dbReference type="Gene3D" id="3.30.70.260">
    <property type="match status" value="1"/>
</dbReference>
<dbReference type="InterPro" id="IPR004788">
    <property type="entry name" value="Ribose5P_isomerase_type_A"/>
</dbReference>
<dbReference type="Pfam" id="PF06026">
    <property type="entry name" value="Rib_5-P_isom_A"/>
    <property type="match status" value="1"/>
</dbReference>
<dbReference type="FunFam" id="3.30.70.330:FF:000037">
    <property type="entry name" value="RNA-binding protein with multiple splicing 2"/>
    <property type="match status" value="1"/>
</dbReference>
<proteinExistence type="inferred from homology"/>
<dbReference type="InterPro" id="IPR012677">
    <property type="entry name" value="Nucleotide-bd_a/b_plait_sf"/>
</dbReference>
<dbReference type="GO" id="GO:0005737">
    <property type="term" value="C:cytoplasm"/>
    <property type="evidence" value="ECO:0007669"/>
    <property type="project" value="TreeGrafter"/>
</dbReference>
<dbReference type="InterPro" id="IPR035979">
    <property type="entry name" value="RBD_domain_sf"/>
</dbReference>
<dbReference type="PANTHER" id="PTHR11934">
    <property type="entry name" value="RIBOSE-5-PHOSPHATE ISOMERASE"/>
    <property type="match status" value="1"/>
</dbReference>
<reference evidence="11 12" key="1">
    <citation type="submission" date="2024-03" db="EMBL/GenBank/DDBJ databases">
        <title>Adaptation during the transition from Ophiocordyceps entomopathogen to insect associate is accompanied by gene loss and intensified selection.</title>
        <authorList>
            <person name="Ward C.M."/>
            <person name="Onetto C.A."/>
            <person name="Borneman A.R."/>
        </authorList>
    </citation>
    <scope>NUCLEOTIDE SEQUENCE [LARGE SCALE GENOMIC DNA]</scope>
    <source>
        <strain evidence="11">AWRI1</strain>
        <tissue evidence="11">Single Adult Female</tissue>
    </source>
</reference>
<dbReference type="SUPFAM" id="SSF54928">
    <property type="entry name" value="RNA-binding domain, RBD"/>
    <property type="match status" value="1"/>
</dbReference>
<dbReference type="SMART" id="SM00360">
    <property type="entry name" value="RRM"/>
    <property type="match status" value="2"/>
</dbReference>
<evidence type="ECO:0000256" key="9">
    <source>
        <dbReference type="PROSITE-ProRule" id="PRU00176"/>
    </source>
</evidence>
<keyword evidence="5 9" id="KW-0694">RNA-binding</keyword>
<dbReference type="PROSITE" id="PS50102">
    <property type="entry name" value="RRM"/>
    <property type="match status" value="2"/>
</dbReference>
<sequence length="534" mass="57938">MKDLVLDAINLLNAIMVRTLFVSGLPMDAKPRELYLLFRAYEGYEGSLLKVTSKNGKTASPVGFVTFQTRAGAEAAKQDLQQGVRFDPDMPQTIRLEFAKSNTKVSKPKPTTNLNNTHPTLMHPLTGHLGTPFFPGGPELWHHPLAYATAAEIPGSALQHATLVHPALHPQVPQPLSMPHPTAALTAMHAASLPPHFLQSPALASPVGSTPQSQPTVSISAAPCSTLFVANLGQFVSEQELKELFNSFPGFSRLHTYSKGGSPVAFVEFTDAASAIRAMNTLQGTVLYTSERGGIRIEQAKSQIIEGNMVIGIGSGSTVVHVAKSIAETIKNVKCQAVKDGKPCDLNVVCIPSSFQARQLIIENNLTLGSLDNYPEVDWTIDGADEVDEKNHIIKGGGGCLTQEKILASCSKDFYIAGDYTKYSKKLGTVWKRGIPIEVIPISYVAIKNKIEKQFGGEAVLRMAVKKAGPVVTDNNNFILDWKFPECSCDWETLETVFKMMPGIVEVGLFLKMATKIYIGTAEGDVKVYCPEKE</sequence>
<comment type="caution">
    <text evidence="11">The sequence shown here is derived from an EMBL/GenBank/DDBJ whole genome shotgun (WGS) entry which is preliminary data.</text>
</comment>
<evidence type="ECO:0000256" key="4">
    <source>
        <dbReference type="ARBA" id="ARBA00011959"/>
    </source>
</evidence>
<dbReference type="Pfam" id="PF00076">
    <property type="entry name" value="RRM_1"/>
    <property type="match status" value="2"/>
</dbReference>
<organism evidence="11 12">
    <name type="scientific">Parthenolecanium corni</name>
    <dbReference type="NCBI Taxonomy" id="536013"/>
    <lineage>
        <taxon>Eukaryota</taxon>
        <taxon>Metazoa</taxon>
        <taxon>Ecdysozoa</taxon>
        <taxon>Arthropoda</taxon>
        <taxon>Hexapoda</taxon>
        <taxon>Insecta</taxon>
        <taxon>Pterygota</taxon>
        <taxon>Neoptera</taxon>
        <taxon>Paraneoptera</taxon>
        <taxon>Hemiptera</taxon>
        <taxon>Sternorrhyncha</taxon>
        <taxon>Coccoidea</taxon>
        <taxon>Coccidae</taxon>
        <taxon>Parthenolecanium</taxon>
    </lineage>
</organism>
<evidence type="ECO:0000256" key="3">
    <source>
        <dbReference type="ARBA" id="ARBA00008088"/>
    </source>
</evidence>
<name>A0AAN9Y066_9HEMI</name>
<dbReference type="SUPFAM" id="SSF100950">
    <property type="entry name" value="NagB/RpiA/CoA transferase-like"/>
    <property type="match status" value="1"/>
</dbReference>
<dbReference type="CDD" id="cd01398">
    <property type="entry name" value="RPI_A"/>
    <property type="match status" value="1"/>
</dbReference>
<dbReference type="PANTHER" id="PTHR11934:SF0">
    <property type="entry name" value="RIBOSE-5-PHOSPHATE ISOMERASE"/>
    <property type="match status" value="1"/>
</dbReference>
<keyword evidence="7" id="KW-0539">Nucleus</keyword>
<dbReference type="InterPro" id="IPR037171">
    <property type="entry name" value="NagB/RpiA_transferase-like"/>
</dbReference>
<feature type="domain" description="RRM" evidence="10">
    <location>
        <begin position="225"/>
        <end position="302"/>
    </location>
</feature>
<dbReference type="GO" id="GO:0004751">
    <property type="term" value="F:ribose-5-phosphate isomerase activity"/>
    <property type="evidence" value="ECO:0007669"/>
    <property type="project" value="UniProtKB-EC"/>
</dbReference>
<comment type="similarity">
    <text evidence="3">Belongs to the ribose 5-phosphate isomerase family.</text>
</comment>
<evidence type="ECO:0000256" key="5">
    <source>
        <dbReference type="ARBA" id="ARBA00022884"/>
    </source>
</evidence>
<dbReference type="CDD" id="cd12684">
    <property type="entry name" value="RRM_cpo"/>
    <property type="match status" value="1"/>
</dbReference>
<protein>
    <recommendedName>
        <fullName evidence="4">ribose-5-phosphate isomerase</fullName>
        <ecNumber evidence="4">5.3.1.6</ecNumber>
    </recommendedName>
    <alternativeName>
        <fullName evidence="8">Phosphoriboisomerase</fullName>
    </alternativeName>
</protein>
<dbReference type="EC" id="5.3.1.6" evidence="4"/>
<dbReference type="SUPFAM" id="SSF75445">
    <property type="entry name" value="D-ribose-5-phosphate isomerase (RpiA), lid domain"/>
    <property type="match status" value="1"/>
</dbReference>
<dbReference type="GO" id="GO:0005634">
    <property type="term" value="C:nucleus"/>
    <property type="evidence" value="ECO:0007669"/>
    <property type="project" value="UniProtKB-SubCell"/>
</dbReference>
<dbReference type="Proteomes" id="UP001367676">
    <property type="component" value="Unassembled WGS sequence"/>
</dbReference>
<dbReference type="EMBL" id="JBBCAQ010000035">
    <property type="protein sequence ID" value="KAK7578186.1"/>
    <property type="molecule type" value="Genomic_DNA"/>
</dbReference>
<gene>
    <name evidence="11" type="ORF">V9T40_010391</name>
</gene>
<evidence type="ECO:0000256" key="1">
    <source>
        <dbReference type="ARBA" id="ARBA00004123"/>
    </source>
</evidence>
<dbReference type="FunFam" id="3.30.70.260:FF:000018">
    <property type="entry name" value="Ribose-5-phosphate isomerase A"/>
    <property type="match status" value="1"/>
</dbReference>
<dbReference type="GO" id="GO:0003723">
    <property type="term" value="F:RNA binding"/>
    <property type="evidence" value="ECO:0007669"/>
    <property type="project" value="UniProtKB-UniRule"/>
</dbReference>
<dbReference type="NCBIfam" id="TIGR00021">
    <property type="entry name" value="rpiA"/>
    <property type="match status" value="1"/>
</dbReference>
<dbReference type="Gene3D" id="3.30.70.330">
    <property type="match status" value="2"/>
</dbReference>
<evidence type="ECO:0000313" key="12">
    <source>
        <dbReference type="Proteomes" id="UP001367676"/>
    </source>
</evidence>
<feature type="domain" description="RRM" evidence="10">
    <location>
        <begin position="18"/>
        <end position="101"/>
    </location>
</feature>
<comment type="subcellular location">
    <subcellularLocation>
        <location evidence="1">Nucleus</location>
    </subcellularLocation>
</comment>
<keyword evidence="6" id="KW-0413">Isomerase</keyword>
<keyword evidence="12" id="KW-1185">Reference proteome</keyword>
<dbReference type="InterPro" id="IPR000504">
    <property type="entry name" value="RRM_dom"/>
</dbReference>
<dbReference type="GO" id="GO:0006014">
    <property type="term" value="P:D-ribose metabolic process"/>
    <property type="evidence" value="ECO:0007669"/>
    <property type="project" value="TreeGrafter"/>
</dbReference>
<dbReference type="AlphaFoldDB" id="A0AAN9Y066"/>
<dbReference type="InterPro" id="IPR034788">
    <property type="entry name" value="Cpo_RRM"/>
</dbReference>
<evidence type="ECO:0000256" key="2">
    <source>
        <dbReference type="ARBA" id="ARBA00004988"/>
    </source>
</evidence>
<dbReference type="Gene3D" id="3.40.50.1360">
    <property type="match status" value="1"/>
</dbReference>
<evidence type="ECO:0000313" key="11">
    <source>
        <dbReference type="EMBL" id="KAK7578186.1"/>
    </source>
</evidence>
<evidence type="ECO:0000256" key="8">
    <source>
        <dbReference type="ARBA" id="ARBA00029734"/>
    </source>
</evidence>
<evidence type="ECO:0000259" key="10">
    <source>
        <dbReference type="PROSITE" id="PS50102"/>
    </source>
</evidence>
<accession>A0AAN9Y066</accession>